<dbReference type="EMBL" id="CAJVPQ010000162">
    <property type="protein sequence ID" value="CAG8452465.1"/>
    <property type="molecule type" value="Genomic_DNA"/>
</dbReference>
<comment type="caution">
    <text evidence="1">The sequence shown here is derived from an EMBL/GenBank/DDBJ whole genome shotgun (WGS) entry which is preliminary data.</text>
</comment>
<keyword evidence="2" id="KW-1185">Reference proteome</keyword>
<reference evidence="1" key="1">
    <citation type="submission" date="2021-06" db="EMBL/GenBank/DDBJ databases">
        <authorList>
            <person name="Kallberg Y."/>
            <person name="Tangrot J."/>
            <person name="Rosling A."/>
        </authorList>
    </citation>
    <scope>NUCLEOTIDE SEQUENCE</scope>
    <source>
        <strain evidence="1">UK204</strain>
    </source>
</reference>
<name>A0A9N8VLF8_9GLOM</name>
<sequence length="114" mass="13974">MSRNNRRRYFARRQGRITRQNARNLAEQINQLKSELIDEREATMTWKRRFNRARTEVSLVRAREKYLKKKVNQLIEFNDEETSVCWNLREEISRLNREIERLEGNCNNRGWTSE</sequence>
<dbReference type="OrthoDB" id="10571698at2759"/>
<dbReference type="AlphaFoldDB" id="A0A9N8VLF8"/>
<evidence type="ECO:0000313" key="1">
    <source>
        <dbReference type="EMBL" id="CAG8452465.1"/>
    </source>
</evidence>
<accession>A0A9N8VLF8</accession>
<dbReference type="Proteomes" id="UP000789570">
    <property type="component" value="Unassembled WGS sequence"/>
</dbReference>
<gene>
    <name evidence="1" type="ORF">FCALED_LOCUS1313</name>
</gene>
<proteinExistence type="predicted"/>
<protein>
    <submittedName>
        <fullName evidence="1">4947_t:CDS:1</fullName>
    </submittedName>
</protein>
<evidence type="ECO:0000313" key="2">
    <source>
        <dbReference type="Proteomes" id="UP000789570"/>
    </source>
</evidence>
<organism evidence="1 2">
    <name type="scientific">Funneliformis caledonium</name>
    <dbReference type="NCBI Taxonomy" id="1117310"/>
    <lineage>
        <taxon>Eukaryota</taxon>
        <taxon>Fungi</taxon>
        <taxon>Fungi incertae sedis</taxon>
        <taxon>Mucoromycota</taxon>
        <taxon>Glomeromycotina</taxon>
        <taxon>Glomeromycetes</taxon>
        <taxon>Glomerales</taxon>
        <taxon>Glomeraceae</taxon>
        <taxon>Funneliformis</taxon>
    </lineage>
</organism>